<dbReference type="SUPFAM" id="SSF52200">
    <property type="entry name" value="Toll/Interleukin receptor TIR domain"/>
    <property type="match status" value="1"/>
</dbReference>
<keyword evidence="2" id="KW-1185">Reference proteome</keyword>
<evidence type="ECO:0008006" key="3">
    <source>
        <dbReference type="Google" id="ProtNLM"/>
    </source>
</evidence>
<accession>A0A239IZX3</accession>
<gene>
    <name evidence="1" type="ORF">SAMN05446037_10329</name>
</gene>
<dbReference type="InterPro" id="IPR035897">
    <property type="entry name" value="Toll_tir_struct_dom_sf"/>
</dbReference>
<evidence type="ECO:0000313" key="1">
    <source>
        <dbReference type="EMBL" id="SNS99191.1"/>
    </source>
</evidence>
<sequence length="37" mass="4370">MWDVFISHASEDKELVVRPLAKQLSEIYKAKVLLKRK</sequence>
<dbReference type="AlphaFoldDB" id="A0A239IZX3"/>
<dbReference type="Proteomes" id="UP000198304">
    <property type="component" value="Unassembled WGS sequence"/>
</dbReference>
<dbReference type="EMBL" id="FZOJ01000032">
    <property type="protein sequence ID" value="SNS99191.1"/>
    <property type="molecule type" value="Genomic_DNA"/>
</dbReference>
<name>A0A239IZX3_9FIRM</name>
<dbReference type="Gene3D" id="3.40.50.10140">
    <property type="entry name" value="Toll/interleukin-1 receptor homology (TIR) domain"/>
    <property type="match status" value="1"/>
</dbReference>
<proteinExistence type="predicted"/>
<organism evidence="1 2">
    <name type="scientific">Anaerovirgula multivorans</name>
    <dbReference type="NCBI Taxonomy" id="312168"/>
    <lineage>
        <taxon>Bacteria</taxon>
        <taxon>Bacillati</taxon>
        <taxon>Bacillota</taxon>
        <taxon>Clostridia</taxon>
        <taxon>Peptostreptococcales</taxon>
        <taxon>Natronincolaceae</taxon>
        <taxon>Anaerovirgula</taxon>
    </lineage>
</organism>
<protein>
    <recommendedName>
        <fullName evidence="3">TIR domain-containing protein</fullName>
    </recommendedName>
</protein>
<evidence type="ECO:0000313" key="2">
    <source>
        <dbReference type="Proteomes" id="UP000198304"/>
    </source>
</evidence>
<reference evidence="1 2" key="1">
    <citation type="submission" date="2017-06" db="EMBL/GenBank/DDBJ databases">
        <authorList>
            <person name="Kim H.J."/>
            <person name="Triplett B.A."/>
        </authorList>
    </citation>
    <scope>NUCLEOTIDE SEQUENCE [LARGE SCALE GENOMIC DNA]</scope>
    <source>
        <strain evidence="1 2">SCA</strain>
    </source>
</reference>